<protein>
    <submittedName>
        <fullName evidence="7">Uncharacterized protein</fullName>
    </submittedName>
</protein>
<dbReference type="InterPro" id="IPR005016">
    <property type="entry name" value="TDE1/TMS"/>
</dbReference>
<evidence type="ECO:0000256" key="4">
    <source>
        <dbReference type="ARBA" id="ARBA00022989"/>
    </source>
</evidence>
<comment type="similarity">
    <text evidence="2">Belongs to the TDE1 family.</text>
</comment>
<proteinExistence type="inferred from homology"/>
<dbReference type="PANTHER" id="PTHR10383:SF54">
    <property type="entry name" value="SERINC-DOMAIN CONTAINING SERINE AND SPHINGOLIPID BIOSYNTHESIS PROTEIN"/>
    <property type="match status" value="1"/>
</dbReference>
<dbReference type="PANTHER" id="PTHR10383">
    <property type="entry name" value="SERINE INCORPORATOR"/>
    <property type="match status" value="1"/>
</dbReference>
<keyword evidence="5 6" id="KW-0472">Membrane</keyword>
<dbReference type="GO" id="GO:0016020">
    <property type="term" value="C:membrane"/>
    <property type="evidence" value="ECO:0007669"/>
    <property type="project" value="UniProtKB-SubCell"/>
</dbReference>
<keyword evidence="3 6" id="KW-0812">Transmembrane</keyword>
<dbReference type="Pfam" id="PF03348">
    <property type="entry name" value="Serinc"/>
    <property type="match status" value="1"/>
</dbReference>
<name>A0A822Y0S8_NELNU</name>
<evidence type="ECO:0000256" key="3">
    <source>
        <dbReference type="ARBA" id="ARBA00022692"/>
    </source>
</evidence>
<dbReference type="AlphaFoldDB" id="A0A822Y0S8"/>
<evidence type="ECO:0000256" key="6">
    <source>
        <dbReference type="SAM" id="Phobius"/>
    </source>
</evidence>
<organism evidence="7 8">
    <name type="scientific">Nelumbo nucifera</name>
    <name type="common">Sacred lotus</name>
    <dbReference type="NCBI Taxonomy" id="4432"/>
    <lineage>
        <taxon>Eukaryota</taxon>
        <taxon>Viridiplantae</taxon>
        <taxon>Streptophyta</taxon>
        <taxon>Embryophyta</taxon>
        <taxon>Tracheophyta</taxon>
        <taxon>Spermatophyta</taxon>
        <taxon>Magnoliopsida</taxon>
        <taxon>Proteales</taxon>
        <taxon>Nelumbonaceae</taxon>
        <taxon>Nelumbo</taxon>
    </lineage>
</organism>
<evidence type="ECO:0000256" key="2">
    <source>
        <dbReference type="ARBA" id="ARBA00006665"/>
    </source>
</evidence>
<evidence type="ECO:0000256" key="5">
    <source>
        <dbReference type="ARBA" id="ARBA00023136"/>
    </source>
</evidence>
<evidence type="ECO:0000313" key="7">
    <source>
        <dbReference type="EMBL" id="DAD27514.1"/>
    </source>
</evidence>
<dbReference type="EMBL" id="DUZY01000002">
    <property type="protein sequence ID" value="DAD27514.1"/>
    <property type="molecule type" value="Genomic_DNA"/>
</dbReference>
<keyword evidence="8" id="KW-1185">Reference proteome</keyword>
<comment type="subcellular location">
    <subcellularLocation>
        <location evidence="1">Membrane</location>
        <topology evidence="1">Multi-pass membrane protein</topology>
    </subcellularLocation>
</comment>
<sequence length="95" mass="10670">MSGASCVRLSARIAYCGLFALSLIVSWILGEVAAPPMENHPWIDHNFQQTPNKEWFETDAVLRVNLGNFLFFTILAVLMIGIKDEDSRDRLHHGG</sequence>
<feature type="transmembrane region" description="Helical" evidence="6">
    <location>
        <begin position="60"/>
        <end position="82"/>
    </location>
</feature>
<evidence type="ECO:0000313" key="8">
    <source>
        <dbReference type="Proteomes" id="UP000607653"/>
    </source>
</evidence>
<feature type="transmembrane region" description="Helical" evidence="6">
    <location>
        <begin position="12"/>
        <end position="30"/>
    </location>
</feature>
<gene>
    <name evidence="7" type="ORF">HUJ06_028982</name>
</gene>
<dbReference type="Proteomes" id="UP000607653">
    <property type="component" value="Unassembled WGS sequence"/>
</dbReference>
<keyword evidence="4 6" id="KW-1133">Transmembrane helix</keyword>
<reference evidence="7 8" key="1">
    <citation type="journal article" date="2020" name="Mol. Biol. Evol.">
        <title>Distinct Expression and Methylation Patterns for Genes with Different Fates following a Single Whole-Genome Duplication in Flowering Plants.</title>
        <authorList>
            <person name="Shi T."/>
            <person name="Rahmani R.S."/>
            <person name="Gugger P.F."/>
            <person name="Wang M."/>
            <person name="Li H."/>
            <person name="Zhang Y."/>
            <person name="Li Z."/>
            <person name="Wang Q."/>
            <person name="Van de Peer Y."/>
            <person name="Marchal K."/>
            <person name="Chen J."/>
        </authorList>
    </citation>
    <scope>NUCLEOTIDE SEQUENCE [LARGE SCALE GENOMIC DNA]</scope>
    <source>
        <tissue evidence="7">Leaf</tissue>
    </source>
</reference>
<evidence type="ECO:0000256" key="1">
    <source>
        <dbReference type="ARBA" id="ARBA00004141"/>
    </source>
</evidence>
<comment type="caution">
    <text evidence="7">The sequence shown here is derived from an EMBL/GenBank/DDBJ whole genome shotgun (WGS) entry which is preliminary data.</text>
</comment>
<accession>A0A822Y0S8</accession>